<reference evidence="7" key="1">
    <citation type="submission" date="2024-06" db="EMBL/GenBank/DDBJ databases">
        <title>Multi-omics analyses provide insights into the biosynthesis of the anticancer antibiotic pleurotin in Hohenbuehelia grisea.</title>
        <authorList>
            <person name="Weaver J.A."/>
            <person name="Alberti F."/>
        </authorList>
    </citation>
    <scope>NUCLEOTIDE SEQUENCE [LARGE SCALE GENOMIC DNA]</scope>
    <source>
        <strain evidence="7">T-177</strain>
    </source>
</reference>
<evidence type="ECO:0000256" key="4">
    <source>
        <dbReference type="PROSITE-ProRule" id="PRU00134"/>
    </source>
</evidence>
<dbReference type="Proteomes" id="UP001556367">
    <property type="component" value="Unassembled WGS sequence"/>
</dbReference>
<dbReference type="InterPro" id="IPR002893">
    <property type="entry name" value="Znf_MYND"/>
</dbReference>
<sequence length="447" mass="51051">MDGYKDAKRLDSYVSRHFQMSAFTQMECIQGVMLNLPKTIQGSWIDTKARMASCALDITRDGYSPFTLFFSKDHDGKGSKVLVLEHIDVKQCPWPEPSTKFGHPASGPLVPMMQTPKLPLVLVRYSYMEGRPKEGSKFMEYLQSLIRKQMPKASETVVRNKLKFHVGAGIETEEIHLRTFARLLSHNASLLDPKFSAKFQSHWKGISEAVKGETMISFFVPCLRLRWRAMEEIEVGKPIEILGTTCPTCGVTADKLLCTACKSVYYCSKECSTAHWPEHKTSCRVSKRLITNPSSFPPNTYYISARTYVDCILETGFAIEQEAVKYSGTTNIGDAQRNEYGNERFIVRTFKDPNYSHNGSYKGQTMFLWDRRRSVLLRSSPGDPPMAKERGWPFEIPFHADGHQQYCRLLSSRGYRGQLIYLWARRVGDCLELDLKNIPDQDSIPWN</sequence>
<keyword evidence="7" id="KW-1185">Reference proteome</keyword>
<proteinExistence type="predicted"/>
<dbReference type="PROSITE" id="PS50865">
    <property type="entry name" value="ZF_MYND_2"/>
    <property type="match status" value="1"/>
</dbReference>
<protein>
    <recommendedName>
        <fullName evidence="5">MYND-type domain-containing protein</fullName>
    </recommendedName>
</protein>
<keyword evidence="2 4" id="KW-0863">Zinc-finger</keyword>
<dbReference type="EMBL" id="JASNQZ010000011">
    <property type="protein sequence ID" value="KAL0952185.1"/>
    <property type="molecule type" value="Genomic_DNA"/>
</dbReference>
<feature type="domain" description="MYND-type" evidence="5">
    <location>
        <begin position="246"/>
        <end position="283"/>
    </location>
</feature>
<organism evidence="6 7">
    <name type="scientific">Hohenbuehelia grisea</name>
    <dbReference type="NCBI Taxonomy" id="104357"/>
    <lineage>
        <taxon>Eukaryota</taxon>
        <taxon>Fungi</taxon>
        <taxon>Dikarya</taxon>
        <taxon>Basidiomycota</taxon>
        <taxon>Agaricomycotina</taxon>
        <taxon>Agaricomycetes</taxon>
        <taxon>Agaricomycetidae</taxon>
        <taxon>Agaricales</taxon>
        <taxon>Pleurotineae</taxon>
        <taxon>Pleurotaceae</taxon>
        <taxon>Hohenbuehelia</taxon>
    </lineage>
</organism>
<dbReference type="PROSITE" id="PS01360">
    <property type="entry name" value="ZF_MYND_1"/>
    <property type="match status" value="1"/>
</dbReference>
<evidence type="ECO:0000313" key="6">
    <source>
        <dbReference type="EMBL" id="KAL0952185.1"/>
    </source>
</evidence>
<keyword evidence="1" id="KW-0479">Metal-binding</keyword>
<name>A0ABR3J9M2_9AGAR</name>
<comment type="caution">
    <text evidence="6">The sequence shown here is derived from an EMBL/GenBank/DDBJ whole genome shotgun (WGS) entry which is preliminary data.</text>
</comment>
<evidence type="ECO:0000313" key="7">
    <source>
        <dbReference type="Proteomes" id="UP001556367"/>
    </source>
</evidence>
<evidence type="ECO:0000256" key="1">
    <source>
        <dbReference type="ARBA" id="ARBA00022723"/>
    </source>
</evidence>
<dbReference type="Gene3D" id="6.10.140.2220">
    <property type="match status" value="1"/>
</dbReference>
<dbReference type="Pfam" id="PF01753">
    <property type="entry name" value="zf-MYND"/>
    <property type="match status" value="1"/>
</dbReference>
<accession>A0ABR3J9M2</accession>
<evidence type="ECO:0000256" key="3">
    <source>
        <dbReference type="ARBA" id="ARBA00022833"/>
    </source>
</evidence>
<dbReference type="SUPFAM" id="SSF144232">
    <property type="entry name" value="HIT/MYND zinc finger-like"/>
    <property type="match status" value="1"/>
</dbReference>
<evidence type="ECO:0000259" key="5">
    <source>
        <dbReference type="PROSITE" id="PS50865"/>
    </source>
</evidence>
<keyword evidence="3" id="KW-0862">Zinc</keyword>
<evidence type="ECO:0000256" key="2">
    <source>
        <dbReference type="ARBA" id="ARBA00022771"/>
    </source>
</evidence>
<gene>
    <name evidence="6" type="ORF">HGRIS_008797</name>
</gene>